<dbReference type="OrthoDB" id="8326226at2"/>
<dbReference type="CDD" id="cd01918">
    <property type="entry name" value="HprK_C"/>
    <property type="match status" value="1"/>
</dbReference>
<gene>
    <name evidence="2" type="ORF">EJ913_09410</name>
</gene>
<accession>A0A433JBX2</accession>
<evidence type="ECO:0000259" key="1">
    <source>
        <dbReference type="Pfam" id="PF07475"/>
    </source>
</evidence>
<dbReference type="Proteomes" id="UP000280346">
    <property type="component" value="Unassembled WGS sequence"/>
</dbReference>
<dbReference type="InterPro" id="IPR011104">
    <property type="entry name" value="Hpr_kin/Pase_C"/>
</dbReference>
<name>A0A433JBX2_9PROT</name>
<proteinExistence type="predicted"/>
<dbReference type="GO" id="GO:0005524">
    <property type="term" value="F:ATP binding"/>
    <property type="evidence" value="ECO:0007669"/>
    <property type="project" value="InterPro"/>
</dbReference>
<protein>
    <submittedName>
        <fullName evidence="2">Aldolase</fullName>
    </submittedName>
</protein>
<dbReference type="AlphaFoldDB" id="A0A433JBX2"/>
<dbReference type="PANTHER" id="PTHR30305">
    <property type="entry name" value="PROTEIN YJDM-RELATED"/>
    <property type="match status" value="1"/>
</dbReference>
<evidence type="ECO:0000313" key="2">
    <source>
        <dbReference type="EMBL" id="RUQ73859.1"/>
    </source>
</evidence>
<dbReference type="GO" id="GO:0006109">
    <property type="term" value="P:regulation of carbohydrate metabolic process"/>
    <property type="evidence" value="ECO:0007669"/>
    <property type="project" value="InterPro"/>
</dbReference>
<sequence>MVTMHGTCVLLSGIGVLLRGEPGSGKSDMALRLIDGGAQLVADDQVVLRAVDGRLTATAPDTLAGLLEVRGVGILPVPDADSAELGLIVDLVPSERVERLPEPAREPILGVSLPRLALAAFEASAPAKLRLAAAAARAGTLGSVPAKLAAFPPATP</sequence>
<dbReference type="Gene3D" id="3.40.50.300">
    <property type="entry name" value="P-loop containing nucleotide triphosphate hydrolases"/>
    <property type="match status" value="1"/>
</dbReference>
<reference evidence="2 3" key="1">
    <citation type="submission" date="2018-12" db="EMBL/GenBank/DDBJ databases">
        <authorList>
            <person name="Yang Y."/>
        </authorList>
    </citation>
    <scope>NUCLEOTIDE SEQUENCE [LARGE SCALE GENOMIC DNA]</scope>
    <source>
        <strain evidence="2 3">GSF71</strain>
    </source>
</reference>
<dbReference type="SUPFAM" id="SSF53795">
    <property type="entry name" value="PEP carboxykinase-like"/>
    <property type="match status" value="1"/>
</dbReference>
<comment type="caution">
    <text evidence="2">The sequence shown here is derived from an EMBL/GenBank/DDBJ whole genome shotgun (WGS) entry which is preliminary data.</text>
</comment>
<feature type="domain" description="HPr kinase/phosphorylase C-terminal" evidence="1">
    <location>
        <begin position="3"/>
        <end position="119"/>
    </location>
</feature>
<dbReference type="Pfam" id="PF07475">
    <property type="entry name" value="Hpr_kinase_C"/>
    <property type="match status" value="1"/>
</dbReference>
<dbReference type="EMBL" id="RZIJ01000005">
    <property type="protein sequence ID" value="RUQ73859.1"/>
    <property type="molecule type" value="Genomic_DNA"/>
</dbReference>
<dbReference type="PANTHER" id="PTHR30305:SF1">
    <property type="entry name" value="HPR KINASE_PHOSPHORYLASE"/>
    <property type="match status" value="1"/>
</dbReference>
<dbReference type="RefSeq" id="WP_126997067.1">
    <property type="nucleotide sequence ID" value="NZ_JBNPXW010000004.1"/>
</dbReference>
<dbReference type="InterPro" id="IPR027417">
    <property type="entry name" value="P-loop_NTPase"/>
</dbReference>
<dbReference type="GO" id="GO:0000155">
    <property type="term" value="F:phosphorelay sensor kinase activity"/>
    <property type="evidence" value="ECO:0007669"/>
    <property type="project" value="InterPro"/>
</dbReference>
<organism evidence="2 3">
    <name type="scientific">Azospirillum doebereinerae</name>
    <dbReference type="NCBI Taxonomy" id="92933"/>
    <lineage>
        <taxon>Bacteria</taxon>
        <taxon>Pseudomonadati</taxon>
        <taxon>Pseudomonadota</taxon>
        <taxon>Alphaproteobacteria</taxon>
        <taxon>Rhodospirillales</taxon>
        <taxon>Azospirillaceae</taxon>
        <taxon>Azospirillum</taxon>
    </lineage>
</organism>
<keyword evidence="3" id="KW-1185">Reference proteome</keyword>
<evidence type="ECO:0000313" key="3">
    <source>
        <dbReference type="Proteomes" id="UP000280346"/>
    </source>
</evidence>